<dbReference type="InterPro" id="IPR041516">
    <property type="entry name" value="LACTB2_WH"/>
</dbReference>
<sequence>MKLSESVKTISGYNPSPFTLNGTNCFIIGTGKTKILIDTGEGVPEFIRDLQQEVPEIECVIITHNHKDHIGGIGKLLEIYGEVPIFKHCLEGEEGSYINVNDGDIFETEGAFLRVIETPGHSDDSISLYFEEENSIFTGDIILGTGSTFLSNYTKYLQSMEKLLGLNPDYLYTAHGEAKVPGSKIREDLTHRENRENQVIEALCQEMDIKEIVKKVYGQIDSKLAVVAEGNTKLYLENLMSKGKVAVNDEKWMKIV</sequence>
<gene>
    <name evidence="6" type="ORF">SteCoe_14665</name>
</gene>
<organism evidence="6 7">
    <name type="scientific">Stentor coeruleus</name>
    <dbReference type="NCBI Taxonomy" id="5963"/>
    <lineage>
        <taxon>Eukaryota</taxon>
        <taxon>Sar</taxon>
        <taxon>Alveolata</taxon>
        <taxon>Ciliophora</taxon>
        <taxon>Postciliodesmatophora</taxon>
        <taxon>Heterotrichea</taxon>
        <taxon>Heterotrichida</taxon>
        <taxon>Stentoridae</taxon>
        <taxon>Stentor</taxon>
    </lineage>
</organism>
<evidence type="ECO:0000259" key="5">
    <source>
        <dbReference type="SMART" id="SM00849"/>
    </source>
</evidence>
<dbReference type="FunFam" id="3.60.15.10:FF:000041">
    <property type="entry name" value="Metallo-beta-lactamase domain protein"/>
    <property type="match status" value="1"/>
</dbReference>
<evidence type="ECO:0000313" key="6">
    <source>
        <dbReference type="EMBL" id="OMJ84244.1"/>
    </source>
</evidence>
<dbReference type="Gene3D" id="1.10.10.10">
    <property type="entry name" value="Winged helix-like DNA-binding domain superfamily/Winged helix DNA-binding domain"/>
    <property type="match status" value="1"/>
</dbReference>
<dbReference type="SMART" id="SM00849">
    <property type="entry name" value="Lactamase_B"/>
    <property type="match status" value="1"/>
</dbReference>
<dbReference type="GO" id="GO:0046872">
    <property type="term" value="F:metal ion binding"/>
    <property type="evidence" value="ECO:0007669"/>
    <property type="project" value="UniProtKB-KW"/>
</dbReference>
<feature type="domain" description="Metallo-beta-lactamase" evidence="5">
    <location>
        <begin position="22"/>
        <end position="175"/>
    </location>
</feature>
<evidence type="ECO:0000256" key="1">
    <source>
        <dbReference type="ARBA" id="ARBA00007749"/>
    </source>
</evidence>
<evidence type="ECO:0000256" key="4">
    <source>
        <dbReference type="ARBA" id="ARBA00022833"/>
    </source>
</evidence>
<dbReference type="Gene3D" id="3.60.15.10">
    <property type="entry name" value="Ribonuclease Z/Hydroxyacylglutathione hydrolase-like"/>
    <property type="match status" value="1"/>
</dbReference>
<keyword evidence="7" id="KW-1185">Reference proteome</keyword>
<evidence type="ECO:0000256" key="3">
    <source>
        <dbReference type="ARBA" id="ARBA00022801"/>
    </source>
</evidence>
<reference evidence="6 7" key="1">
    <citation type="submission" date="2016-11" db="EMBL/GenBank/DDBJ databases">
        <title>The macronuclear genome of Stentor coeruleus: a giant cell with tiny introns.</title>
        <authorList>
            <person name="Slabodnick M."/>
            <person name="Ruby J.G."/>
            <person name="Reiff S.B."/>
            <person name="Swart E.C."/>
            <person name="Gosai S."/>
            <person name="Prabakaran S."/>
            <person name="Witkowska E."/>
            <person name="Larue G.E."/>
            <person name="Fisher S."/>
            <person name="Freeman R.M."/>
            <person name="Gunawardena J."/>
            <person name="Chu W."/>
            <person name="Stover N.A."/>
            <person name="Gregory B.D."/>
            <person name="Nowacki M."/>
            <person name="Derisi J."/>
            <person name="Roy S.W."/>
            <person name="Marshall W.F."/>
            <person name="Sood P."/>
        </authorList>
    </citation>
    <scope>NUCLEOTIDE SEQUENCE [LARGE SCALE GENOMIC DNA]</scope>
    <source>
        <strain evidence="6">WM001</strain>
    </source>
</reference>
<dbReference type="OrthoDB" id="17458at2759"/>
<comment type="caution">
    <text evidence="6">The sequence shown here is derived from an EMBL/GenBank/DDBJ whole genome shotgun (WGS) entry which is preliminary data.</text>
</comment>
<keyword evidence="2" id="KW-0479">Metal-binding</keyword>
<keyword evidence="4" id="KW-0862">Zinc</keyword>
<dbReference type="Pfam" id="PF17778">
    <property type="entry name" value="WHD_BLACT"/>
    <property type="match status" value="1"/>
</dbReference>
<dbReference type="InterPro" id="IPR001279">
    <property type="entry name" value="Metallo-B-lactamas"/>
</dbReference>
<dbReference type="AlphaFoldDB" id="A0A1R2C5E0"/>
<dbReference type="InterPro" id="IPR050662">
    <property type="entry name" value="Sec-metab_biosynth-thioest"/>
</dbReference>
<dbReference type="InterPro" id="IPR036388">
    <property type="entry name" value="WH-like_DNA-bd_sf"/>
</dbReference>
<accession>A0A1R2C5E0</accession>
<dbReference type="EMBL" id="MPUH01000275">
    <property type="protein sequence ID" value="OMJ84244.1"/>
    <property type="molecule type" value="Genomic_DNA"/>
</dbReference>
<proteinExistence type="inferred from homology"/>
<dbReference type="Proteomes" id="UP000187209">
    <property type="component" value="Unassembled WGS sequence"/>
</dbReference>
<evidence type="ECO:0000256" key="2">
    <source>
        <dbReference type="ARBA" id="ARBA00022723"/>
    </source>
</evidence>
<name>A0A1R2C5E0_9CILI</name>
<evidence type="ECO:0000313" key="7">
    <source>
        <dbReference type="Proteomes" id="UP000187209"/>
    </source>
</evidence>
<comment type="similarity">
    <text evidence="1">Belongs to the metallo-beta-lactamase superfamily.</text>
</comment>
<keyword evidence="3" id="KW-0378">Hydrolase</keyword>
<dbReference type="InterPro" id="IPR036866">
    <property type="entry name" value="RibonucZ/Hydroxyglut_hydro"/>
</dbReference>
<dbReference type="SUPFAM" id="SSF56281">
    <property type="entry name" value="Metallo-hydrolase/oxidoreductase"/>
    <property type="match status" value="1"/>
</dbReference>
<dbReference type="GO" id="GO:0016787">
    <property type="term" value="F:hydrolase activity"/>
    <property type="evidence" value="ECO:0007669"/>
    <property type="project" value="UniProtKB-KW"/>
</dbReference>
<dbReference type="PANTHER" id="PTHR23131:SF0">
    <property type="entry name" value="ENDORIBONUCLEASE LACTB2"/>
    <property type="match status" value="1"/>
</dbReference>
<dbReference type="Pfam" id="PF00753">
    <property type="entry name" value="Lactamase_B"/>
    <property type="match status" value="1"/>
</dbReference>
<protein>
    <recommendedName>
        <fullName evidence="5">Metallo-beta-lactamase domain-containing protein</fullName>
    </recommendedName>
</protein>
<dbReference type="PANTHER" id="PTHR23131">
    <property type="entry name" value="ENDORIBONUCLEASE LACTB2"/>
    <property type="match status" value="1"/>
</dbReference>